<keyword evidence="2" id="KW-1185">Reference proteome</keyword>
<dbReference type="Proteomes" id="UP000594014">
    <property type="component" value="Chromosome"/>
</dbReference>
<name>A0ACD1A9E0_9FIRM</name>
<reference evidence="1" key="1">
    <citation type="submission" date="2019-08" db="EMBL/GenBank/DDBJ databases">
        <title>Genome sequence of Clostridiales bacterium MT110.</title>
        <authorList>
            <person name="Cao J."/>
        </authorList>
    </citation>
    <scope>NUCLEOTIDE SEQUENCE</scope>
    <source>
        <strain evidence="1">MT110</strain>
    </source>
</reference>
<proteinExistence type="predicted"/>
<protein>
    <submittedName>
        <fullName evidence="1">Translocation-enhancing protein TepA</fullName>
    </submittedName>
</protein>
<evidence type="ECO:0000313" key="2">
    <source>
        <dbReference type="Proteomes" id="UP000594014"/>
    </source>
</evidence>
<sequence>MDKNTDINIKTESDVIWSSGERKGNEKHQEKEKNHKEASKARNTDKGNNDDQNQEPNPKENIDNFGVIGNAFNFQSDIQYLTIIGNVEGHIVLPPNNKTTKYENIIPQLVAIEENPNIKGLLTILNTVGGDVEAGLALSELITTLSKPTVSLVLGGGHSIGIPLATASNYSFIAESATMTLHPIRMTGLVIGAEPTYDYFRKMQDRIVEFITRTSKADRDQIVKLMNATDNMAADIGTIIVGQEAVDIGLIDEVGGLNRALMKLKELITEG</sequence>
<accession>A0ACD1A9E0</accession>
<organism evidence="1 2">
    <name type="scientific">Anoxybacterium hadale</name>
    <dbReference type="NCBI Taxonomy" id="3408580"/>
    <lineage>
        <taxon>Bacteria</taxon>
        <taxon>Bacillati</taxon>
        <taxon>Bacillota</taxon>
        <taxon>Clostridia</taxon>
        <taxon>Peptostreptococcales</taxon>
        <taxon>Anaerovoracaceae</taxon>
        <taxon>Anoxybacterium</taxon>
    </lineage>
</organism>
<evidence type="ECO:0000313" key="1">
    <source>
        <dbReference type="EMBL" id="QOX62926.1"/>
    </source>
</evidence>
<dbReference type="EMBL" id="CP042469">
    <property type="protein sequence ID" value="QOX62926.1"/>
    <property type="molecule type" value="Genomic_DNA"/>
</dbReference>
<gene>
    <name evidence="1" type="ORF">FRZ06_06015</name>
</gene>